<comment type="catalytic activity">
    <reaction evidence="3">
        <text>3-(carbamoylamino)propanoate + H2O + 2 H(+) = beta-alanine + NH4(+) + CO2</text>
        <dbReference type="Rhea" id="RHEA:11184"/>
        <dbReference type="ChEBI" id="CHEBI:11892"/>
        <dbReference type="ChEBI" id="CHEBI:15377"/>
        <dbReference type="ChEBI" id="CHEBI:15378"/>
        <dbReference type="ChEBI" id="CHEBI:16526"/>
        <dbReference type="ChEBI" id="CHEBI:28938"/>
        <dbReference type="ChEBI" id="CHEBI:57966"/>
        <dbReference type="EC" id="3.5.1.6"/>
    </reaction>
</comment>
<organism evidence="10 11">
    <name type="scientific">Araneus ventricosus</name>
    <name type="common">Orbweaver spider</name>
    <name type="synonym">Epeira ventricosa</name>
    <dbReference type="NCBI Taxonomy" id="182803"/>
    <lineage>
        <taxon>Eukaryota</taxon>
        <taxon>Metazoa</taxon>
        <taxon>Ecdysozoa</taxon>
        <taxon>Arthropoda</taxon>
        <taxon>Chelicerata</taxon>
        <taxon>Arachnida</taxon>
        <taxon>Araneae</taxon>
        <taxon>Araneomorphae</taxon>
        <taxon>Entelegynae</taxon>
        <taxon>Araneoidea</taxon>
        <taxon>Araneidae</taxon>
        <taxon>Araneus</taxon>
    </lineage>
</organism>
<dbReference type="SUPFAM" id="SSF56317">
    <property type="entry name" value="Carbon-nitrogen hydrolase"/>
    <property type="match status" value="1"/>
</dbReference>
<evidence type="ECO:0000259" key="9">
    <source>
        <dbReference type="PROSITE" id="PS50263"/>
    </source>
</evidence>
<dbReference type="InterPro" id="IPR036526">
    <property type="entry name" value="C-N_Hydrolase_sf"/>
</dbReference>
<evidence type="ECO:0000256" key="5">
    <source>
        <dbReference type="ARBA" id="ARBA00061249"/>
    </source>
</evidence>
<feature type="domain" description="CN hydrolase" evidence="9">
    <location>
        <begin position="71"/>
        <end position="343"/>
    </location>
</feature>
<dbReference type="PROSITE" id="PS50263">
    <property type="entry name" value="CN_HYDROLASE"/>
    <property type="match status" value="1"/>
</dbReference>
<dbReference type="PANTHER" id="PTHR43674">
    <property type="entry name" value="NITRILASE C965.09-RELATED"/>
    <property type="match status" value="1"/>
</dbReference>
<dbReference type="GO" id="GO:0003837">
    <property type="term" value="F:beta-ureidopropionase activity"/>
    <property type="evidence" value="ECO:0007669"/>
    <property type="project" value="UniProtKB-EC"/>
</dbReference>
<keyword evidence="11" id="KW-1185">Reference proteome</keyword>
<evidence type="ECO:0000256" key="7">
    <source>
        <dbReference type="ARBA" id="ARBA00074804"/>
    </source>
</evidence>
<dbReference type="InterPro" id="IPR003010">
    <property type="entry name" value="C-N_Hydrolase"/>
</dbReference>
<comment type="pathway">
    <text evidence="1">Amino-acid biosynthesis; beta-alanine biosynthesis.</text>
</comment>
<dbReference type="Proteomes" id="UP000499080">
    <property type="component" value="Unassembled WGS sequence"/>
</dbReference>
<evidence type="ECO:0000256" key="3">
    <source>
        <dbReference type="ARBA" id="ARBA00050540"/>
    </source>
</evidence>
<evidence type="ECO:0000313" key="10">
    <source>
        <dbReference type="EMBL" id="GBM39472.1"/>
    </source>
</evidence>
<evidence type="ECO:0000256" key="2">
    <source>
        <dbReference type="ARBA" id="ARBA00022801"/>
    </source>
</evidence>
<name>A0A4Y2FDN8_ARAVE</name>
<evidence type="ECO:0000313" key="11">
    <source>
        <dbReference type="Proteomes" id="UP000499080"/>
    </source>
</evidence>
<keyword evidence="2" id="KW-0378">Hydrolase</keyword>
<comment type="similarity">
    <text evidence="5">Belongs to the carbon-nitrogen hydrolase superfamily. BUP family.</text>
</comment>
<dbReference type="GO" id="GO:0033396">
    <property type="term" value="P:beta-alanine biosynthetic process via 3-ureidopropionate"/>
    <property type="evidence" value="ECO:0007669"/>
    <property type="project" value="TreeGrafter"/>
</dbReference>
<evidence type="ECO:0000256" key="4">
    <source>
        <dbReference type="ARBA" id="ARBA00050552"/>
    </source>
</evidence>
<protein>
    <recommendedName>
        <fullName evidence="7">Beta-ureidopropionase</fullName>
        <ecNumber evidence="6">3.5.1.6</ecNumber>
    </recommendedName>
    <alternativeName>
        <fullName evidence="8">N-carbamoyl-beta-alanine amidohydrolase</fullName>
    </alternativeName>
</protein>
<evidence type="ECO:0000256" key="1">
    <source>
        <dbReference type="ARBA" id="ARBA00004668"/>
    </source>
</evidence>
<evidence type="ECO:0000256" key="6">
    <source>
        <dbReference type="ARBA" id="ARBA00066985"/>
    </source>
</evidence>
<comment type="catalytic activity">
    <reaction evidence="4">
        <text>3-(carbamoylamino)-2-methylpropanoate + H2O + 2 H(+) = (R)-3-amino-2-methylpropanoate + NH4(+) + CO2</text>
        <dbReference type="Rhea" id="RHEA:37339"/>
        <dbReference type="ChEBI" id="CHEBI:15377"/>
        <dbReference type="ChEBI" id="CHEBI:15378"/>
        <dbReference type="ChEBI" id="CHEBI:16526"/>
        <dbReference type="ChEBI" id="CHEBI:28938"/>
        <dbReference type="ChEBI" id="CHEBI:57731"/>
        <dbReference type="ChEBI" id="CHEBI:74414"/>
        <dbReference type="EC" id="3.5.1.6"/>
    </reaction>
</comment>
<dbReference type="EC" id="3.5.1.6" evidence="6"/>
<proteinExistence type="inferred from homology"/>
<dbReference type="Gene3D" id="3.60.110.10">
    <property type="entry name" value="Carbon-nitrogen hydrolase"/>
    <property type="match status" value="1"/>
</dbReference>
<dbReference type="AlphaFoldDB" id="A0A4Y2FDN8"/>
<dbReference type="EMBL" id="BGPR01000898">
    <property type="protein sequence ID" value="GBM39472.1"/>
    <property type="molecule type" value="Genomic_DNA"/>
</dbReference>
<comment type="caution">
    <text evidence="10">The sequence shown here is derived from an EMBL/GenBank/DDBJ whole genome shotgun (WGS) entry which is preliminary data.</text>
</comment>
<dbReference type="CDD" id="cd07587">
    <property type="entry name" value="ML_beta-AS"/>
    <property type="match status" value="1"/>
</dbReference>
<dbReference type="Pfam" id="PF00795">
    <property type="entry name" value="CN_hydrolase"/>
    <property type="match status" value="1"/>
</dbReference>
<sequence length="394" mass="44526">MAEKIESLESILEKHIPEDDLRYVKNVLYGKELRALELSEHAKSAALETNLDLKGFAFTAEPEDLRPPRIVRVGLVQNAIVAPTDAPISKQRDEIHKRIREIVSIAAECKVNIICFQEAWTMPFAFCTREKHPWCQFAESAETGPTTMLCSELASKYNMAIISPILERDEAHGDVLWNTAVVISDTGLVMGKTRKNHIPRVGDFNESTYYMESDLGHPVFQTRWGKIAVNICYGRHHPQNWMAYGFNGAEIVFNPSATIGDMSEPVWPIEARCAAYCNNYFTCAINRVGTETFPNEFTSGDKKPAHKDFGYFYGSSYVAGPDGSRTPGLSRVKDGLLVTEMDLNLCRQMKDRWGFRMTQRLSLYADTFYWAAQPDFVPPVCYEYSQNTAKPASQ</sequence>
<gene>
    <name evidence="10" type="primary">Upb1</name>
    <name evidence="10" type="ORF">AVEN_65506_1</name>
</gene>
<reference evidence="10 11" key="1">
    <citation type="journal article" date="2019" name="Sci. Rep.">
        <title>Orb-weaving spider Araneus ventricosus genome elucidates the spidroin gene catalogue.</title>
        <authorList>
            <person name="Kono N."/>
            <person name="Nakamura H."/>
            <person name="Ohtoshi R."/>
            <person name="Moran D.A.P."/>
            <person name="Shinohara A."/>
            <person name="Yoshida Y."/>
            <person name="Fujiwara M."/>
            <person name="Mori M."/>
            <person name="Tomita M."/>
            <person name="Arakawa K."/>
        </authorList>
    </citation>
    <scope>NUCLEOTIDE SEQUENCE [LARGE SCALE GENOMIC DNA]</scope>
</reference>
<dbReference type="PANTHER" id="PTHR43674:SF2">
    <property type="entry name" value="BETA-UREIDOPROPIONASE"/>
    <property type="match status" value="1"/>
</dbReference>
<dbReference type="FunFam" id="3.60.110.10:FF:000008">
    <property type="entry name" value="Beta-alanine synthase"/>
    <property type="match status" value="1"/>
</dbReference>
<evidence type="ECO:0000256" key="8">
    <source>
        <dbReference type="ARBA" id="ARBA00075038"/>
    </source>
</evidence>
<dbReference type="OrthoDB" id="412018at2759"/>
<dbReference type="InterPro" id="IPR050345">
    <property type="entry name" value="Aliph_Amidase/BUP"/>
</dbReference>
<accession>A0A4Y2FDN8</accession>